<evidence type="ECO:0000313" key="1">
    <source>
        <dbReference type="EMBL" id="CAD8618296.1"/>
    </source>
</evidence>
<reference evidence="1" key="1">
    <citation type="submission" date="2021-01" db="EMBL/GenBank/DDBJ databases">
        <authorList>
            <person name="Corre E."/>
            <person name="Pelletier E."/>
            <person name="Niang G."/>
            <person name="Scheremetjew M."/>
            <person name="Finn R."/>
            <person name="Kale V."/>
            <person name="Holt S."/>
            <person name="Cochrane G."/>
            <person name="Meng A."/>
            <person name="Brown T."/>
            <person name="Cohen L."/>
        </authorList>
    </citation>
    <scope>NUCLEOTIDE SEQUENCE</scope>
    <source>
        <strain evidence="1">PLY182g</strain>
    </source>
</reference>
<proteinExistence type="predicted"/>
<name>A0A7S0LQT9_9EUKA</name>
<dbReference type="EMBL" id="HBEY01045285">
    <property type="protein sequence ID" value="CAD8618296.1"/>
    <property type="molecule type" value="Transcribed_RNA"/>
</dbReference>
<protein>
    <submittedName>
        <fullName evidence="1">Uncharacterized protein</fullName>
    </submittedName>
</protein>
<accession>A0A7S0LQT9</accession>
<organism evidence="1">
    <name type="scientific">Coccolithus braarudii</name>
    <dbReference type="NCBI Taxonomy" id="221442"/>
    <lineage>
        <taxon>Eukaryota</taxon>
        <taxon>Haptista</taxon>
        <taxon>Haptophyta</taxon>
        <taxon>Prymnesiophyceae</taxon>
        <taxon>Coccolithales</taxon>
        <taxon>Coccolithaceae</taxon>
        <taxon>Coccolithus</taxon>
    </lineage>
</organism>
<gene>
    <name evidence="1" type="ORF">CPEL01642_LOCUS21677</name>
</gene>
<sequence length="146" mass="15545">MAATLPPHRHATLIAATTTSPTMRMICHDTRGKVAPCQSPTDELSSTGSNVDLPSCTAAHRGAALSVAGVHPPCLVRASIDYIERGVQIRKSRLPFAGADLLNLLSLADSDSNSRIGGGERSGFVVVEVELIVKVLVEREFSEQRL</sequence>
<dbReference type="AlphaFoldDB" id="A0A7S0LQT9"/>